<organism evidence="4 5">
    <name type="scientific">Lecanosticta acicola</name>
    <dbReference type="NCBI Taxonomy" id="111012"/>
    <lineage>
        <taxon>Eukaryota</taxon>
        <taxon>Fungi</taxon>
        <taxon>Dikarya</taxon>
        <taxon>Ascomycota</taxon>
        <taxon>Pezizomycotina</taxon>
        <taxon>Dothideomycetes</taxon>
        <taxon>Dothideomycetidae</taxon>
        <taxon>Mycosphaerellales</taxon>
        <taxon>Mycosphaerellaceae</taxon>
        <taxon>Lecanosticta</taxon>
    </lineage>
</organism>
<dbReference type="InterPro" id="IPR008146">
    <property type="entry name" value="Gln_synth_cat_dom"/>
</dbReference>
<sequence>MATATALDELRKTIWTCPIIDNHAHNLLRLHQVKSADFLSATSEAGGEALQDHVKALPHFRALRQLSKLYGLPADVNWDVILKRRKDLLDTDPKALVEKCLAGTHAILIDDGLEGSLQKYSWHSQFTTAPCKRIVRIEAIAASILSAIHQQGKLPVGVAIADEEACQLAWIAFITAFEQAIAAYLEDDEVVGFKSVICYRTGLDIEVGRDVEVNEAGSRSFRRYYLPHCTISNFRVQTKGMNDALVISTSKLIEAYAQNNSVAKPFQFHTGLGDNDISLLDSNPACMQPLIKAFPGVPFVLLHSSYPFTREAGYFATVYKNVYLDIGEVFPMVSRDGQEQILRQALEITPTSKILWSTDGHHHPETYWLANEQGREVIEKVFCKYVIAEDWTINEATQAARDIFFNNSNLLYNLGFEYPRDNAGMEERAAESQELVAGTEALALENEMPETHAGRPSAGSLSASSDLGSIDYVFVQWLDYMAQIRSRWLPTTEFVRLTSPPGAERLAISKGNLFTTPNDHLISSAEPVGSIYVEPDMMSLRPMQDTGPVKRAATVMARFTNEEGYGLDACPRAMLQRLVETFEKEHQIQFLIGFEIEITFCRRNASPSSPGEVFTPLDTNHAWGTFSDEQYLNSVALMICIASVLQKIGIPIQYLHSEAGAGQYEFVLPPMPPIQAVDTLVQAKQCIMQIAATKGLRATCHPMPFTGVGTAAHAHFSLNGEGASEKVERQFMAGVLDSLKGICAICMSQMESYGRVIDDGWTGGRWVAWGTNNREVPLRRVSPLRWEVRCLDGFANPYLALVTLFSAGLLGIRNQQELKMKDCLKNPSKLSEEELKDLGILEKLPTTLDESLRALNDDLELQKIMGEDLVRNWIEVKRAEQESLSEMGEGERKVWLIERY</sequence>
<dbReference type="SUPFAM" id="SSF51556">
    <property type="entry name" value="Metallo-dependent hydrolases"/>
    <property type="match status" value="1"/>
</dbReference>
<dbReference type="Gene3D" id="3.20.20.140">
    <property type="entry name" value="Metal-dependent hydrolases"/>
    <property type="match status" value="1"/>
</dbReference>
<gene>
    <name evidence="4" type="ORF">LECACI_7A003605</name>
</gene>
<dbReference type="GO" id="GO:0004356">
    <property type="term" value="F:glutamine synthetase activity"/>
    <property type="evidence" value="ECO:0007669"/>
    <property type="project" value="InterPro"/>
</dbReference>
<feature type="domain" description="GS catalytic" evidence="3">
    <location>
        <begin position="571"/>
        <end position="900"/>
    </location>
</feature>
<dbReference type="GO" id="GO:0016787">
    <property type="term" value="F:hydrolase activity"/>
    <property type="evidence" value="ECO:0007669"/>
    <property type="project" value="InterPro"/>
</dbReference>
<dbReference type="Gene3D" id="3.30.590.10">
    <property type="entry name" value="Glutamine synthetase/guanido kinase, catalytic domain"/>
    <property type="match status" value="1"/>
</dbReference>
<name>A0AAI9E9P5_9PEZI</name>
<dbReference type="PANTHER" id="PTHR43383">
    <property type="entry name" value="NODULIN 6"/>
    <property type="match status" value="1"/>
</dbReference>
<evidence type="ECO:0000259" key="3">
    <source>
        <dbReference type="PROSITE" id="PS51987"/>
    </source>
</evidence>
<dbReference type="PANTHER" id="PTHR43383:SF2">
    <property type="entry name" value="AMIDOHYDROLASE 2 FAMILY PROTEIN"/>
    <property type="match status" value="1"/>
</dbReference>
<dbReference type="GO" id="GO:0016301">
    <property type="term" value="F:kinase activity"/>
    <property type="evidence" value="ECO:0007669"/>
    <property type="project" value="UniProtKB-KW"/>
</dbReference>
<keyword evidence="5" id="KW-1185">Reference proteome</keyword>
<dbReference type="InterPro" id="IPR032466">
    <property type="entry name" value="Metal_Hydrolase"/>
</dbReference>
<evidence type="ECO:0000313" key="4">
    <source>
        <dbReference type="EMBL" id="CAK3971882.1"/>
    </source>
</evidence>
<protein>
    <submittedName>
        <fullName evidence="4">Glutamine synthetase guanido kinase</fullName>
    </submittedName>
</protein>
<evidence type="ECO:0000313" key="5">
    <source>
        <dbReference type="Proteomes" id="UP001296104"/>
    </source>
</evidence>
<dbReference type="SUPFAM" id="SSF55931">
    <property type="entry name" value="Glutamine synthetase/guanido kinase"/>
    <property type="match status" value="1"/>
</dbReference>
<evidence type="ECO:0000256" key="2">
    <source>
        <dbReference type="RuleBase" id="RU000384"/>
    </source>
</evidence>
<dbReference type="EMBL" id="CAVMBE010000017">
    <property type="protein sequence ID" value="CAK3971882.1"/>
    <property type="molecule type" value="Genomic_DNA"/>
</dbReference>
<dbReference type="InterPro" id="IPR014746">
    <property type="entry name" value="Gln_synth/guanido_kin_cat_dom"/>
</dbReference>
<dbReference type="Pfam" id="PF04909">
    <property type="entry name" value="Amidohydro_2"/>
    <property type="match status" value="1"/>
</dbReference>
<dbReference type="PROSITE" id="PS51987">
    <property type="entry name" value="GS_CATALYTIC"/>
    <property type="match status" value="1"/>
</dbReference>
<dbReference type="Proteomes" id="UP001296104">
    <property type="component" value="Unassembled WGS sequence"/>
</dbReference>
<reference evidence="4" key="1">
    <citation type="submission" date="2023-11" db="EMBL/GenBank/DDBJ databases">
        <authorList>
            <person name="Alioto T."/>
            <person name="Alioto T."/>
            <person name="Gomez Garrido J."/>
        </authorList>
    </citation>
    <scope>NUCLEOTIDE SEQUENCE</scope>
</reference>
<keyword evidence="4" id="KW-0808">Transferase</keyword>
<accession>A0AAI9E9P5</accession>
<keyword evidence="4" id="KW-0418">Kinase</keyword>
<dbReference type="InterPro" id="IPR006680">
    <property type="entry name" value="Amidohydro-rel"/>
</dbReference>
<dbReference type="AlphaFoldDB" id="A0AAI9E9P5"/>
<proteinExistence type="inferred from homology"/>
<dbReference type="SMART" id="SM01230">
    <property type="entry name" value="Gln-synt_C"/>
    <property type="match status" value="1"/>
</dbReference>
<comment type="caution">
    <text evidence="4">The sequence shown here is derived from an EMBL/GenBank/DDBJ whole genome shotgun (WGS) entry which is preliminary data.</text>
</comment>
<dbReference type="Pfam" id="PF00120">
    <property type="entry name" value="Gln-synt_C"/>
    <property type="match status" value="1"/>
</dbReference>
<evidence type="ECO:0000256" key="1">
    <source>
        <dbReference type="PROSITE-ProRule" id="PRU01331"/>
    </source>
</evidence>
<comment type="similarity">
    <text evidence="1 2">Belongs to the glutamine synthetase family.</text>
</comment>